<dbReference type="SFLD" id="SFLDS00005">
    <property type="entry name" value="Isoprenoid_Synthase_Type_I"/>
    <property type="match status" value="1"/>
</dbReference>
<evidence type="ECO:0000256" key="5">
    <source>
        <dbReference type="ARBA" id="ARBA00022842"/>
    </source>
</evidence>
<evidence type="ECO:0000256" key="6">
    <source>
        <dbReference type="RuleBase" id="RU004466"/>
    </source>
</evidence>
<dbReference type="PANTHER" id="PTHR12001:SF69">
    <property type="entry name" value="ALL TRANS-POLYPRENYL-DIPHOSPHATE SYNTHASE PDSS1"/>
    <property type="match status" value="1"/>
</dbReference>
<organism evidence="7 8">
    <name type="scientific">Kibdelosporangium philippinense</name>
    <dbReference type="NCBI Taxonomy" id="211113"/>
    <lineage>
        <taxon>Bacteria</taxon>
        <taxon>Bacillati</taxon>
        <taxon>Actinomycetota</taxon>
        <taxon>Actinomycetes</taxon>
        <taxon>Pseudonocardiales</taxon>
        <taxon>Pseudonocardiaceae</taxon>
        <taxon>Kibdelosporangium</taxon>
    </lineage>
</organism>
<evidence type="ECO:0000313" key="8">
    <source>
        <dbReference type="Proteomes" id="UP001521150"/>
    </source>
</evidence>
<dbReference type="Pfam" id="PF00348">
    <property type="entry name" value="polyprenyl_synt"/>
    <property type="match status" value="1"/>
</dbReference>
<accession>A0ABS8ZP10</accession>
<protein>
    <submittedName>
        <fullName evidence="7">Polyprenyl synthetase family protein</fullName>
    </submittedName>
</protein>
<keyword evidence="5" id="KW-0460">Magnesium</keyword>
<dbReference type="PANTHER" id="PTHR12001">
    <property type="entry name" value="GERANYLGERANYL PYROPHOSPHATE SYNTHASE"/>
    <property type="match status" value="1"/>
</dbReference>
<comment type="cofactor">
    <cofactor evidence="1">
        <name>Mg(2+)</name>
        <dbReference type="ChEBI" id="CHEBI:18420"/>
    </cofactor>
</comment>
<dbReference type="InterPro" id="IPR008949">
    <property type="entry name" value="Isoprenoid_synthase_dom_sf"/>
</dbReference>
<dbReference type="InterPro" id="IPR033749">
    <property type="entry name" value="Polyprenyl_synt_CS"/>
</dbReference>
<dbReference type="CDD" id="cd00685">
    <property type="entry name" value="Trans_IPPS_HT"/>
    <property type="match status" value="1"/>
</dbReference>
<keyword evidence="4" id="KW-0479">Metal-binding</keyword>
<dbReference type="SUPFAM" id="SSF48576">
    <property type="entry name" value="Terpenoid synthases"/>
    <property type="match status" value="1"/>
</dbReference>
<keyword evidence="3 6" id="KW-0808">Transferase</keyword>
<evidence type="ECO:0000256" key="1">
    <source>
        <dbReference type="ARBA" id="ARBA00001946"/>
    </source>
</evidence>
<comment type="similarity">
    <text evidence="2 6">Belongs to the FPP/GGPP synthase family.</text>
</comment>
<name>A0ABS8ZP10_9PSEU</name>
<evidence type="ECO:0000256" key="4">
    <source>
        <dbReference type="ARBA" id="ARBA00022723"/>
    </source>
</evidence>
<dbReference type="Proteomes" id="UP001521150">
    <property type="component" value="Unassembled WGS sequence"/>
</dbReference>
<dbReference type="Gene3D" id="1.10.600.10">
    <property type="entry name" value="Farnesyl Diphosphate Synthase"/>
    <property type="match status" value="1"/>
</dbReference>
<dbReference type="PROSITE" id="PS00444">
    <property type="entry name" value="POLYPRENYL_SYNTHASE_2"/>
    <property type="match status" value="1"/>
</dbReference>
<proteinExistence type="inferred from homology"/>
<sequence>MNTTTGARTIMEAIDAELAAALRTRLVQVEDRLRETLRDPQNAFLSRAATHLIDAGGKRFRPMMVLLGAQFGDSRTESVLDAAVVAELVHAATLYHDDVMDEARIRHGAVTANTRWNNTVAVLLGDYLLARAADLGADLGDAALRLQVRTLGRLVRGQMAETIGPQPGVDKIGHCLRVMSDKSASLISMSIRLGGMVAGADRTVIDTLEQYGEVLGMAFQIADDLLDIEAAERDLGKAPGTDLREGIVTLPVLYAIEHDPDIAQLVAEPITDDAQRAHVLAILRVSPGLERARQEADRHVQRAKDMLYELPNIPARTALFELCDFATGRTT</sequence>
<dbReference type="InterPro" id="IPR000092">
    <property type="entry name" value="Polyprenyl_synt"/>
</dbReference>
<comment type="caution">
    <text evidence="7">The sequence shown here is derived from an EMBL/GenBank/DDBJ whole genome shotgun (WGS) entry which is preliminary data.</text>
</comment>
<evidence type="ECO:0000256" key="2">
    <source>
        <dbReference type="ARBA" id="ARBA00006706"/>
    </source>
</evidence>
<keyword evidence="8" id="KW-1185">Reference proteome</keyword>
<gene>
    <name evidence="7" type="ORF">LWC34_42810</name>
</gene>
<evidence type="ECO:0000313" key="7">
    <source>
        <dbReference type="EMBL" id="MCE7009496.1"/>
    </source>
</evidence>
<dbReference type="SFLD" id="SFLDG01017">
    <property type="entry name" value="Polyprenyl_Transferase_Like"/>
    <property type="match status" value="1"/>
</dbReference>
<reference evidence="7 8" key="1">
    <citation type="submission" date="2021-12" db="EMBL/GenBank/DDBJ databases">
        <title>Genome sequence of Kibdelosporangium philippinense ATCC 49844.</title>
        <authorList>
            <person name="Fedorov E.A."/>
            <person name="Omeragic M."/>
            <person name="Shalygina K.F."/>
            <person name="Maclea K.S."/>
        </authorList>
    </citation>
    <scope>NUCLEOTIDE SEQUENCE [LARGE SCALE GENOMIC DNA]</scope>
    <source>
        <strain evidence="7 8">ATCC 49844</strain>
    </source>
</reference>
<evidence type="ECO:0000256" key="3">
    <source>
        <dbReference type="ARBA" id="ARBA00022679"/>
    </source>
</evidence>
<dbReference type="RefSeq" id="WP_233730895.1">
    <property type="nucleotide sequence ID" value="NZ_JAJVCN010000003.1"/>
</dbReference>
<dbReference type="EMBL" id="JAJVCN010000003">
    <property type="protein sequence ID" value="MCE7009496.1"/>
    <property type="molecule type" value="Genomic_DNA"/>
</dbReference>